<evidence type="ECO:0000256" key="1">
    <source>
        <dbReference type="SAM" id="Phobius"/>
    </source>
</evidence>
<evidence type="ECO:0000313" key="2">
    <source>
        <dbReference type="EMBL" id="QHT92309.1"/>
    </source>
</evidence>
<reference evidence="2" key="1">
    <citation type="journal article" date="2020" name="Nature">
        <title>Giant virus diversity and host interactions through global metagenomics.</title>
        <authorList>
            <person name="Schulz F."/>
            <person name="Roux S."/>
            <person name="Paez-Espino D."/>
            <person name="Jungbluth S."/>
            <person name="Walsh D.A."/>
            <person name="Denef V.J."/>
            <person name="McMahon K.D."/>
            <person name="Konstantinidis K.T."/>
            <person name="Eloe-Fadrosh E.A."/>
            <person name="Kyrpides N.C."/>
            <person name="Woyke T."/>
        </authorList>
    </citation>
    <scope>NUCLEOTIDE SEQUENCE</scope>
    <source>
        <strain evidence="2">GVMAG-M-3300023184-88</strain>
    </source>
</reference>
<evidence type="ECO:0008006" key="3">
    <source>
        <dbReference type="Google" id="ProtNLM"/>
    </source>
</evidence>
<name>A0A6C0IHN2_9ZZZZ</name>
<proteinExistence type="predicted"/>
<feature type="transmembrane region" description="Helical" evidence="1">
    <location>
        <begin position="7"/>
        <end position="25"/>
    </location>
</feature>
<dbReference type="AlphaFoldDB" id="A0A6C0IHN2"/>
<protein>
    <recommendedName>
        <fullName evidence="3">Lectin/glucanase superfamily protein</fullName>
    </recommendedName>
</protein>
<organism evidence="2">
    <name type="scientific">viral metagenome</name>
    <dbReference type="NCBI Taxonomy" id="1070528"/>
    <lineage>
        <taxon>unclassified sequences</taxon>
        <taxon>metagenomes</taxon>
        <taxon>organismal metagenomes</taxon>
    </lineage>
</organism>
<keyword evidence="1" id="KW-0472">Membrane</keyword>
<keyword evidence="1" id="KW-1133">Transmembrane helix</keyword>
<dbReference type="EMBL" id="MN740183">
    <property type="protein sequence ID" value="QHT92309.1"/>
    <property type="molecule type" value="Genomic_DNA"/>
</dbReference>
<sequence>MDLIHKLIGGIVLIVVIGIIITYIYKSKNTLDVLEKLTALNKKKDILMPDVTQESVLGSNGTTVMGFYKLSDGNRTASYHGAYIPLLQVENNWYLEIAATPSEKMKTSTRLRVQTNHGGTLKEEVIDLPSIPKQKWIFIAVLRDGRRFDVIYDNKIVASERLQNYPVVISSPLSVGNKGIAGNVIHVLVSPSRMTPNDVERIRLNYVDTNGMVLEDNKIDISFPNIRLFAQCPPGLPCDPITRPPKGGYLEWNTPYA</sequence>
<keyword evidence="1" id="KW-0812">Transmembrane</keyword>
<accession>A0A6C0IHN2</accession>